<evidence type="ECO:0000313" key="2">
    <source>
        <dbReference type="EMBL" id="WQD37173.1"/>
    </source>
</evidence>
<evidence type="ECO:0000259" key="1">
    <source>
        <dbReference type="Pfam" id="PF08241"/>
    </source>
</evidence>
<dbReference type="SUPFAM" id="SSF53335">
    <property type="entry name" value="S-adenosyl-L-methionine-dependent methyltransferases"/>
    <property type="match status" value="1"/>
</dbReference>
<sequence>MKLIQTAERVSQLDASDNYVYQRSLLAYDEAAKLVSGDVLEIGTGSGYGIELIASRVNRFVTIDKFENDNVAPLLQKHSNIKFLKMNIPPFEGIPDNTFDFVITFQVIEHIKNDKLFTKEIHRVLKPGGKLIVTTPNKKMSLTRNPWHIREYLVPELKDLLLKDFSSVKTLGVYGDDTAMEYYYANKKAVDRITRFDFLNLQHHLPRWVLQVPYDLLNRWNRKKMLHNDNEMVAKIKMSDFFIAEAGNDCLDLFYIAEK</sequence>
<dbReference type="RefSeq" id="WP_114793020.1">
    <property type="nucleotide sequence ID" value="NZ_CP139960.1"/>
</dbReference>
<dbReference type="GO" id="GO:0008168">
    <property type="term" value="F:methyltransferase activity"/>
    <property type="evidence" value="ECO:0007669"/>
    <property type="project" value="UniProtKB-KW"/>
</dbReference>
<dbReference type="CDD" id="cd02440">
    <property type="entry name" value="AdoMet_MTases"/>
    <property type="match status" value="1"/>
</dbReference>
<proteinExistence type="predicted"/>
<dbReference type="InterPro" id="IPR050508">
    <property type="entry name" value="Methyltransf_Superfamily"/>
</dbReference>
<dbReference type="EMBL" id="CP139960">
    <property type="protein sequence ID" value="WQD37173.1"/>
    <property type="molecule type" value="Genomic_DNA"/>
</dbReference>
<dbReference type="InterPro" id="IPR029063">
    <property type="entry name" value="SAM-dependent_MTases_sf"/>
</dbReference>
<dbReference type="Pfam" id="PF08241">
    <property type="entry name" value="Methyltransf_11"/>
    <property type="match status" value="1"/>
</dbReference>
<dbReference type="EC" id="2.1.1.-" evidence="2"/>
<keyword evidence="2" id="KW-0808">Transferase</keyword>
<dbReference type="Gene3D" id="3.40.50.150">
    <property type="entry name" value="Vaccinia Virus protein VP39"/>
    <property type="match status" value="1"/>
</dbReference>
<feature type="domain" description="Methyltransferase type 11" evidence="1">
    <location>
        <begin position="40"/>
        <end position="133"/>
    </location>
</feature>
<dbReference type="GO" id="GO:0032259">
    <property type="term" value="P:methylation"/>
    <property type="evidence" value="ECO:0007669"/>
    <property type="project" value="UniProtKB-KW"/>
</dbReference>
<protein>
    <submittedName>
        <fullName evidence="2">Class I SAM-dependent methyltransferase</fullName>
        <ecNumber evidence="2">2.1.1.-</ecNumber>
    </submittedName>
</protein>
<dbReference type="Proteomes" id="UP001325680">
    <property type="component" value="Chromosome"/>
</dbReference>
<keyword evidence="3" id="KW-1185">Reference proteome</keyword>
<accession>A0ABZ0W1P0</accession>
<dbReference type="PANTHER" id="PTHR42912">
    <property type="entry name" value="METHYLTRANSFERASE"/>
    <property type="match status" value="1"/>
</dbReference>
<organism evidence="2 3">
    <name type="scientific">Niabella yanshanensis</name>
    <dbReference type="NCBI Taxonomy" id="577386"/>
    <lineage>
        <taxon>Bacteria</taxon>
        <taxon>Pseudomonadati</taxon>
        <taxon>Bacteroidota</taxon>
        <taxon>Chitinophagia</taxon>
        <taxon>Chitinophagales</taxon>
        <taxon>Chitinophagaceae</taxon>
        <taxon>Niabella</taxon>
    </lineage>
</organism>
<dbReference type="InterPro" id="IPR013216">
    <property type="entry name" value="Methyltransf_11"/>
</dbReference>
<name>A0ABZ0W1P0_9BACT</name>
<keyword evidence="2" id="KW-0489">Methyltransferase</keyword>
<gene>
    <name evidence="2" type="ORF">U0035_15995</name>
</gene>
<reference evidence="2 3" key="1">
    <citation type="submission" date="2023-12" db="EMBL/GenBank/DDBJ databases">
        <title>Genome sequencing and assembly of bacterial species from a model synthetic community.</title>
        <authorList>
            <person name="Hogle S.L."/>
        </authorList>
    </citation>
    <scope>NUCLEOTIDE SEQUENCE [LARGE SCALE GENOMIC DNA]</scope>
    <source>
        <strain evidence="2 3">HAMBI_3031</strain>
    </source>
</reference>
<evidence type="ECO:0000313" key="3">
    <source>
        <dbReference type="Proteomes" id="UP001325680"/>
    </source>
</evidence>
<dbReference type="PANTHER" id="PTHR42912:SF93">
    <property type="entry name" value="N6-ADENOSINE-METHYLTRANSFERASE TMT1A"/>
    <property type="match status" value="1"/>
</dbReference>